<proteinExistence type="predicted"/>
<dbReference type="InterPro" id="IPR017441">
    <property type="entry name" value="Protein_kinase_ATP_BS"/>
</dbReference>
<feature type="region of interest" description="Disordered" evidence="10">
    <location>
        <begin position="17"/>
        <end position="94"/>
    </location>
</feature>
<evidence type="ECO:0000256" key="10">
    <source>
        <dbReference type="SAM" id="MobiDB-lite"/>
    </source>
</evidence>
<dbReference type="AlphaFoldDB" id="A0AAV2I556"/>
<feature type="binding site" evidence="9">
    <location>
        <position position="248"/>
    </location>
    <ligand>
        <name>ATP</name>
        <dbReference type="ChEBI" id="CHEBI:30616"/>
    </ligand>
</feature>
<keyword evidence="6 9" id="KW-0067">ATP-binding</keyword>
<evidence type="ECO:0000256" key="9">
    <source>
        <dbReference type="PROSITE-ProRule" id="PRU10141"/>
    </source>
</evidence>
<dbReference type="GO" id="GO:0004674">
    <property type="term" value="F:protein serine/threonine kinase activity"/>
    <property type="evidence" value="ECO:0007669"/>
    <property type="project" value="UniProtKB-KW"/>
</dbReference>
<dbReference type="EC" id="2.7.11.1" evidence="1"/>
<keyword evidence="5" id="KW-0418">Kinase</keyword>
<protein>
    <recommendedName>
        <fullName evidence="1">non-specific serine/threonine protein kinase</fullName>
        <ecNumber evidence="1">2.7.11.1</ecNumber>
    </recommendedName>
</protein>
<dbReference type="PANTHER" id="PTHR44329">
    <property type="entry name" value="SERINE/THREONINE-PROTEIN KINASE TNNI3K-RELATED"/>
    <property type="match status" value="1"/>
</dbReference>
<sequence>MHHATDLLRHVLTLHTSTTTGSSEHPLLDSPDDATDENDDVPEPRNAPRLFRRFSSFVPTAPRPAQPPKSSCAPPSTPTCIPPTPPCESPQTSPYSFVPPRPTQEDIFKTLSPPTAQSWKKWKEVKLVNDFYANPTGHHDEDRVRSMLRGEFSSPTIRERHIHSGISYYGSSSPAKDMYDDNVKYRRASCASDIPSRPELVSPFTGRGGISLGANVRRRDIVFHYVIGKGAFGVVHKGFLQGHPVAVKIVQKRRGSGIHREILQAERLAFSMKLRHDNIVNIVGINMCEGVRGDALIVMEMVSPKTLQNVLDDANRYIRLTERLQFAIQITKALEYLHGNNVVHLDVKPRNVLMTLDDVCKLADFGSLTSTYGSAKEEPQYTQLLGTLAYRAPELMKGCFPSCKADIYSLGITLWQMATRETPHSGADPHWLIYQVIKGNKRPDHHDTRNDIAEVKYSELYVACWDSDPLQRPQAAEFLVPLRNLIEFSWDSDWNENLRADEIDRYK</sequence>
<dbReference type="InterPro" id="IPR011009">
    <property type="entry name" value="Kinase-like_dom_sf"/>
</dbReference>
<name>A0AAV2I556_LYMST</name>
<evidence type="ECO:0000256" key="8">
    <source>
        <dbReference type="ARBA" id="ARBA00048679"/>
    </source>
</evidence>
<organism evidence="12 13">
    <name type="scientific">Lymnaea stagnalis</name>
    <name type="common">Great pond snail</name>
    <name type="synonym">Helix stagnalis</name>
    <dbReference type="NCBI Taxonomy" id="6523"/>
    <lineage>
        <taxon>Eukaryota</taxon>
        <taxon>Metazoa</taxon>
        <taxon>Spiralia</taxon>
        <taxon>Lophotrochozoa</taxon>
        <taxon>Mollusca</taxon>
        <taxon>Gastropoda</taxon>
        <taxon>Heterobranchia</taxon>
        <taxon>Euthyneura</taxon>
        <taxon>Panpulmonata</taxon>
        <taxon>Hygrophila</taxon>
        <taxon>Lymnaeoidea</taxon>
        <taxon>Lymnaeidae</taxon>
        <taxon>Lymnaea</taxon>
    </lineage>
</organism>
<keyword evidence="2" id="KW-0723">Serine/threonine-protein kinase</keyword>
<feature type="compositionally biased region" description="Acidic residues" evidence="10">
    <location>
        <begin position="30"/>
        <end position="41"/>
    </location>
</feature>
<gene>
    <name evidence="12" type="ORF">GSLYS_00013581001</name>
</gene>
<keyword evidence="13" id="KW-1185">Reference proteome</keyword>
<dbReference type="InterPro" id="IPR008271">
    <property type="entry name" value="Ser/Thr_kinase_AS"/>
</dbReference>
<evidence type="ECO:0000256" key="7">
    <source>
        <dbReference type="ARBA" id="ARBA00047899"/>
    </source>
</evidence>
<evidence type="ECO:0000256" key="4">
    <source>
        <dbReference type="ARBA" id="ARBA00022741"/>
    </source>
</evidence>
<evidence type="ECO:0000256" key="1">
    <source>
        <dbReference type="ARBA" id="ARBA00012513"/>
    </source>
</evidence>
<dbReference type="InterPro" id="IPR051681">
    <property type="entry name" value="Ser/Thr_Kinases-Pseudokinases"/>
</dbReference>
<dbReference type="SUPFAM" id="SSF56112">
    <property type="entry name" value="Protein kinase-like (PK-like)"/>
    <property type="match status" value="1"/>
</dbReference>
<dbReference type="Pfam" id="PF07714">
    <property type="entry name" value="PK_Tyr_Ser-Thr"/>
    <property type="match status" value="1"/>
</dbReference>
<reference evidence="12 13" key="1">
    <citation type="submission" date="2024-04" db="EMBL/GenBank/DDBJ databases">
        <authorList>
            <consortium name="Genoscope - CEA"/>
            <person name="William W."/>
        </authorList>
    </citation>
    <scope>NUCLEOTIDE SEQUENCE [LARGE SCALE GENOMIC DNA]</scope>
</reference>
<accession>A0AAV2I556</accession>
<dbReference type="Gene3D" id="1.10.510.10">
    <property type="entry name" value="Transferase(Phosphotransferase) domain 1"/>
    <property type="match status" value="1"/>
</dbReference>
<dbReference type="InterPro" id="IPR001245">
    <property type="entry name" value="Ser-Thr/Tyr_kinase_cat_dom"/>
</dbReference>
<dbReference type="SMART" id="SM00220">
    <property type="entry name" value="S_TKc"/>
    <property type="match status" value="1"/>
</dbReference>
<evidence type="ECO:0000313" key="12">
    <source>
        <dbReference type="EMBL" id="CAL1539848.1"/>
    </source>
</evidence>
<dbReference type="PROSITE" id="PS00107">
    <property type="entry name" value="PROTEIN_KINASE_ATP"/>
    <property type="match status" value="1"/>
</dbReference>
<dbReference type="PROSITE" id="PS50011">
    <property type="entry name" value="PROTEIN_KINASE_DOM"/>
    <property type="match status" value="1"/>
</dbReference>
<feature type="compositionally biased region" description="Pro residues" evidence="10">
    <location>
        <begin position="75"/>
        <end position="88"/>
    </location>
</feature>
<evidence type="ECO:0000256" key="5">
    <source>
        <dbReference type="ARBA" id="ARBA00022777"/>
    </source>
</evidence>
<evidence type="ECO:0000256" key="2">
    <source>
        <dbReference type="ARBA" id="ARBA00022527"/>
    </source>
</evidence>
<dbReference type="PANTHER" id="PTHR44329:SF285">
    <property type="entry name" value="V-MOS MOLONEY MURINE SARCOMA VIRAL ONCO HOMOLOG"/>
    <property type="match status" value="1"/>
</dbReference>
<dbReference type="GO" id="GO:0005524">
    <property type="term" value="F:ATP binding"/>
    <property type="evidence" value="ECO:0007669"/>
    <property type="project" value="UniProtKB-UniRule"/>
</dbReference>
<feature type="domain" description="Protein kinase" evidence="11">
    <location>
        <begin position="221"/>
        <end position="486"/>
    </location>
</feature>
<evidence type="ECO:0000256" key="6">
    <source>
        <dbReference type="ARBA" id="ARBA00022840"/>
    </source>
</evidence>
<comment type="catalytic activity">
    <reaction evidence="7">
        <text>L-threonyl-[protein] + ATP = O-phospho-L-threonyl-[protein] + ADP + H(+)</text>
        <dbReference type="Rhea" id="RHEA:46608"/>
        <dbReference type="Rhea" id="RHEA-COMP:11060"/>
        <dbReference type="Rhea" id="RHEA-COMP:11605"/>
        <dbReference type="ChEBI" id="CHEBI:15378"/>
        <dbReference type="ChEBI" id="CHEBI:30013"/>
        <dbReference type="ChEBI" id="CHEBI:30616"/>
        <dbReference type="ChEBI" id="CHEBI:61977"/>
        <dbReference type="ChEBI" id="CHEBI:456216"/>
        <dbReference type="EC" id="2.7.11.1"/>
    </reaction>
</comment>
<keyword evidence="3" id="KW-0808">Transferase</keyword>
<comment type="caution">
    <text evidence="12">The sequence shown here is derived from an EMBL/GenBank/DDBJ whole genome shotgun (WGS) entry which is preliminary data.</text>
</comment>
<dbReference type="Proteomes" id="UP001497497">
    <property type="component" value="Unassembled WGS sequence"/>
</dbReference>
<dbReference type="EMBL" id="CAXITT010000358">
    <property type="protein sequence ID" value="CAL1539848.1"/>
    <property type="molecule type" value="Genomic_DNA"/>
</dbReference>
<dbReference type="PROSITE" id="PS00108">
    <property type="entry name" value="PROTEIN_KINASE_ST"/>
    <property type="match status" value="1"/>
</dbReference>
<dbReference type="InterPro" id="IPR000719">
    <property type="entry name" value="Prot_kinase_dom"/>
</dbReference>
<comment type="catalytic activity">
    <reaction evidence="8">
        <text>L-seryl-[protein] + ATP = O-phospho-L-seryl-[protein] + ADP + H(+)</text>
        <dbReference type="Rhea" id="RHEA:17989"/>
        <dbReference type="Rhea" id="RHEA-COMP:9863"/>
        <dbReference type="Rhea" id="RHEA-COMP:11604"/>
        <dbReference type="ChEBI" id="CHEBI:15378"/>
        <dbReference type="ChEBI" id="CHEBI:29999"/>
        <dbReference type="ChEBI" id="CHEBI:30616"/>
        <dbReference type="ChEBI" id="CHEBI:83421"/>
        <dbReference type="ChEBI" id="CHEBI:456216"/>
        <dbReference type="EC" id="2.7.11.1"/>
    </reaction>
</comment>
<keyword evidence="4 9" id="KW-0547">Nucleotide-binding</keyword>
<evidence type="ECO:0000259" key="11">
    <source>
        <dbReference type="PROSITE" id="PS50011"/>
    </source>
</evidence>
<evidence type="ECO:0000256" key="3">
    <source>
        <dbReference type="ARBA" id="ARBA00022679"/>
    </source>
</evidence>
<evidence type="ECO:0000313" key="13">
    <source>
        <dbReference type="Proteomes" id="UP001497497"/>
    </source>
</evidence>